<evidence type="ECO:0000313" key="2">
    <source>
        <dbReference type="EMBL" id="AFZ55572.1"/>
    </source>
</evidence>
<dbReference type="KEGG" id="can:Cyan10605_3539"/>
<feature type="transmembrane region" description="Helical" evidence="1">
    <location>
        <begin position="317"/>
        <end position="340"/>
    </location>
</feature>
<keyword evidence="1" id="KW-0812">Transmembrane</keyword>
<accession>K9ZA24</accession>
<dbReference type="AlphaFoldDB" id="K9ZA24"/>
<dbReference type="RefSeq" id="WP_015221287.1">
    <property type="nucleotide sequence ID" value="NC_019777.1"/>
</dbReference>
<dbReference type="EMBL" id="CP003948">
    <property type="protein sequence ID" value="AFZ55572.1"/>
    <property type="molecule type" value="Genomic_DNA"/>
</dbReference>
<keyword evidence="2" id="KW-0614">Plasmid</keyword>
<dbReference type="eggNOG" id="ENOG503391G">
    <property type="taxonomic scope" value="Bacteria"/>
</dbReference>
<gene>
    <name evidence="2" type="ordered locus">Cyan10605_3539</name>
</gene>
<sequence length="443" mass="50168">MNIYLEKDIFKINDFIPSLIKGSSNFFYKLSPIAIIQTLPPIAFLNSVMENADIIDILINIPRIFLKSIHSINRAFNSETYDNLYTRGSQLLNGLEDETSLYQNVVKAYNNTLDIKYLETVINQTQPPINGNLGQSPSLLMNQWQEESVQLLFDTFNRLKDAISQLKGKLRRTAQNAFYRVRKTLEKVSRLIGFSFNGNNSRELKNFILNPLRITNYELQTTNYELRSRNGLTLTNPSMVAIVDILNEIAQFFLQSFLFAPVSRNLLPALSHTVTSIVLKYLGSGGAIASNYFAGHVLRANAGVLPVVFRATGMGGMAWTFLSAFAPWIIIAAVIIIIGIRSNQKLGEHLYLFGMGGEMPDMSYLILENSNNKEIYETIVNQGEKMKMESGKNYPHLYGFSVYEDKVVYGVDVANEQRILTKLETEMNFSPYVSLIDNFFTND</sequence>
<dbReference type="HOGENOM" id="CLU_617804_0_0_3"/>
<keyword evidence="1" id="KW-0472">Membrane</keyword>
<geneLocation type="plasmid" evidence="2 3">
    <name>pCYAN10605.01</name>
</geneLocation>
<dbReference type="Proteomes" id="UP000010480">
    <property type="component" value="Plasmid pCYAN10605.01"/>
</dbReference>
<reference evidence="3" key="1">
    <citation type="journal article" date="2013" name="Proc. Natl. Acad. Sci. U.S.A.">
        <title>Improving the coverage of the cyanobacterial phylum using diversity-driven genome sequencing.</title>
        <authorList>
            <person name="Shih P.M."/>
            <person name="Wu D."/>
            <person name="Latifi A."/>
            <person name="Axen S.D."/>
            <person name="Fewer D.P."/>
            <person name="Talla E."/>
            <person name="Calteau A."/>
            <person name="Cai F."/>
            <person name="Tandeau de Marsac N."/>
            <person name="Rippka R."/>
            <person name="Herdman M."/>
            <person name="Sivonen K."/>
            <person name="Coursin T."/>
            <person name="Laurent T."/>
            <person name="Goodwin L."/>
            <person name="Nolan M."/>
            <person name="Davenport K.W."/>
            <person name="Han C.S."/>
            <person name="Rubin E.M."/>
            <person name="Eisen J.A."/>
            <person name="Woyke T."/>
            <person name="Gugger M."/>
            <person name="Kerfeld C.A."/>
        </authorList>
    </citation>
    <scope>NUCLEOTIDE SEQUENCE [LARGE SCALE GENOMIC DNA]</scope>
    <source>
        <strain evidence="3">PCC 10605</strain>
        <plasmid evidence="3">Plasmid pCYAN10605.01</plasmid>
    </source>
</reference>
<name>K9ZA24_CYAAP</name>
<proteinExistence type="predicted"/>
<protein>
    <submittedName>
        <fullName evidence="2">Uncharacterized protein</fullName>
    </submittedName>
</protein>
<keyword evidence="1" id="KW-1133">Transmembrane helix</keyword>
<organism evidence="2 3">
    <name type="scientific">Cyanobacterium aponinum (strain PCC 10605)</name>
    <dbReference type="NCBI Taxonomy" id="755178"/>
    <lineage>
        <taxon>Bacteria</taxon>
        <taxon>Bacillati</taxon>
        <taxon>Cyanobacteriota</taxon>
        <taxon>Cyanophyceae</taxon>
        <taxon>Oscillatoriophycideae</taxon>
        <taxon>Chroococcales</taxon>
        <taxon>Geminocystaceae</taxon>
        <taxon>Cyanobacterium</taxon>
    </lineage>
</organism>
<evidence type="ECO:0000313" key="3">
    <source>
        <dbReference type="Proteomes" id="UP000010480"/>
    </source>
</evidence>
<keyword evidence="3" id="KW-1185">Reference proteome</keyword>
<evidence type="ECO:0000256" key="1">
    <source>
        <dbReference type="SAM" id="Phobius"/>
    </source>
</evidence>